<dbReference type="Gene3D" id="2.70.98.30">
    <property type="entry name" value="Golgi alpha-mannosidase II, domain 4"/>
    <property type="match status" value="1"/>
</dbReference>
<protein>
    <submittedName>
        <fullName evidence="1">Uncharacterized protein</fullName>
    </submittedName>
</protein>
<comment type="caution">
    <text evidence="1">The sequence shown here is derived from an EMBL/GenBank/DDBJ whole genome shotgun (WGS) entry which is preliminary data.</text>
</comment>
<evidence type="ECO:0000313" key="1">
    <source>
        <dbReference type="EMBL" id="MFD1126870.1"/>
    </source>
</evidence>
<evidence type="ECO:0000313" key="2">
    <source>
        <dbReference type="Proteomes" id="UP001597169"/>
    </source>
</evidence>
<name>A0ABW3PYC7_9BACL</name>
<organism evidence="1 2">
    <name type="scientific">Paenibacillus provencensis</name>
    <dbReference type="NCBI Taxonomy" id="441151"/>
    <lineage>
        <taxon>Bacteria</taxon>
        <taxon>Bacillati</taxon>
        <taxon>Bacillota</taxon>
        <taxon>Bacilli</taxon>
        <taxon>Bacillales</taxon>
        <taxon>Paenibacillaceae</taxon>
        <taxon>Paenibacillus</taxon>
    </lineage>
</organism>
<reference evidence="2" key="1">
    <citation type="journal article" date="2019" name="Int. J. Syst. Evol. Microbiol.">
        <title>The Global Catalogue of Microorganisms (GCM) 10K type strain sequencing project: providing services to taxonomists for standard genome sequencing and annotation.</title>
        <authorList>
            <consortium name="The Broad Institute Genomics Platform"/>
            <consortium name="The Broad Institute Genome Sequencing Center for Infectious Disease"/>
            <person name="Wu L."/>
            <person name="Ma J."/>
        </authorList>
    </citation>
    <scope>NUCLEOTIDE SEQUENCE [LARGE SCALE GENOMIC DNA]</scope>
    <source>
        <strain evidence="2">CCUG 53519</strain>
    </source>
</reference>
<dbReference type="EMBL" id="JBHTKX010000001">
    <property type="protein sequence ID" value="MFD1126870.1"/>
    <property type="molecule type" value="Genomic_DNA"/>
</dbReference>
<dbReference type="RefSeq" id="WP_251580918.1">
    <property type="nucleotide sequence ID" value="NZ_JBHTKX010000001.1"/>
</dbReference>
<proteinExistence type="predicted"/>
<keyword evidence="2" id="KW-1185">Reference proteome</keyword>
<accession>A0ABW3PYC7</accession>
<gene>
    <name evidence="1" type="ORF">ACFQ3J_01650</name>
</gene>
<sequence>MLEDTSYRASIEITHEWEVPASAEDTLDLEQRELIYYPNRTSGRTEQMIPLAIRTILSLERSGKAVKIETTFNNQAKDHRLRILFPTDMRPLFIMPTQCLKLLSGITILLQNGRIRAIRSISNL</sequence>
<dbReference type="Proteomes" id="UP001597169">
    <property type="component" value="Unassembled WGS sequence"/>
</dbReference>